<proteinExistence type="predicted"/>
<evidence type="ECO:0000313" key="1">
    <source>
        <dbReference type="EMBL" id="CAH0727766.1"/>
    </source>
</evidence>
<protein>
    <submittedName>
        <fullName evidence="1">Uncharacterized protein</fullName>
    </submittedName>
</protein>
<dbReference type="AlphaFoldDB" id="A0A8J9YHB0"/>
<dbReference type="Proteomes" id="UP000838878">
    <property type="component" value="Chromosome 7"/>
</dbReference>
<evidence type="ECO:0000313" key="2">
    <source>
        <dbReference type="Proteomes" id="UP000838878"/>
    </source>
</evidence>
<gene>
    <name evidence="1" type="ORF">BINO364_LOCUS13065</name>
</gene>
<feature type="non-terminal residue" evidence="1">
    <location>
        <position position="68"/>
    </location>
</feature>
<reference evidence="1" key="1">
    <citation type="submission" date="2021-12" db="EMBL/GenBank/DDBJ databases">
        <authorList>
            <person name="Martin H S."/>
        </authorList>
    </citation>
    <scope>NUCLEOTIDE SEQUENCE</scope>
</reference>
<accession>A0A8J9YHB0</accession>
<dbReference type="EMBL" id="OV170227">
    <property type="protein sequence ID" value="CAH0727766.1"/>
    <property type="molecule type" value="Genomic_DNA"/>
</dbReference>
<dbReference type="OrthoDB" id="7450827at2759"/>
<sequence>MAASLTSVRCEAAHLSSRQSVSSRPLVAVNLAGRRSRNVRISCTFMPYHHKAPQQEQAKLASRIVELE</sequence>
<keyword evidence="2" id="KW-1185">Reference proteome</keyword>
<organism evidence="1 2">
    <name type="scientific">Brenthis ino</name>
    <name type="common">lesser marbled fritillary</name>
    <dbReference type="NCBI Taxonomy" id="405034"/>
    <lineage>
        <taxon>Eukaryota</taxon>
        <taxon>Metazoa</taxon>
        <taxon>Ecdysozoa</taxon>
        <taxon>Arthropoda</taxon>
        <taxon>Hexapoda</taxon>
        <taxon>Insecta</taxon>
        <taxon>Pterygota</taxon>
        <taxon>Neoptera</taxon>
        <taxon>Endopterygota</taxon>
        <taxon>Lepidoptera</taxon>
        <taxon>Glossata</taxon>
        <taxon>Ditrysia</taxon>
        <taxon>Papilionoidea</taxon>
        <taxon>Nymphalidae</taxon>
        <taxon>Heliconiinae</taxon>
        <taxon>Argynnini</taxon>
        <taxon>Brenthis</taxon>
    </lineage>
</organism>
<name>A0A8J9YHB0_9NEOP</name>